<gene>
    <name evidence="1" type="ORF">PISMIDRAFT_30342</name>
</gene>
<proteinExistence type="predicted"/>
<dbReference type="EMBL" id="KN833787">
    <property type="protein sequence ID" value="KIK19282.1"/>
    <property type="molecule type" value="Genomic_DNA"/>
</dbReference>
<organism evidence="1 2">
    <name type="scientific">Pisolithus microcarpus 441</name>
    <dbReference type="NCBI Taxonomy" id="765257"/>
    <lineage>
        <taxon>Eukaryota</taxon>
        <taxon>Fungi</taxon>
        <taxon>Dikarya</taxon>
        <taxon>Basidiomycota</taxon>
        <taxon>Agaricomycotina</taxon>
        <taxon>Agaricomycetes</taxon>
        <taxon>Agaricomycetidae</taxon>
        <taxon>Boletales</taxon>
        <taxon>Sclerodermatineae</taxon>
        <taxon>Pisolithaceae</taxon>
        <taxon>Pisolithus</taxon>
    </lineage>
</organism>
<reference evidence="1 2" key="1">
    <citation type="submission" date="2014-04" db="EMBL/GenBank/DDBJ databases">
        <authorList>
            <consortium name="DOE Joint Genome Institute"/>
            <person name="Kuo A."/>
            <person name="Kohler A."/>
            <person name="Costa M.D."/>
            <person name="Nagy L.G."/>
            <person name="Floudas D."/>
            <person name="Copeland A."/>
            <person name="Barry K.W."/>
            <person name="Cichocki N."/>
            <person name="Veneault-Fourrey C."/>
            <person name="LaButti K."/>
            <person name="Lindquist E.A."/>
            <person name="Lipzen A."/>
            <person name="Lundell T."/>
            <person name="Morin E."/>
            <person name="Murat C."/>
            <person name="Sun H."/>
            <person name="Tunlid A."/>
            <person name="Henrissat B."/>
            <person name="Grigoriev I.V."/>
            <person name="Hibbett D.S."/>
            <person name="Martin F."/>
            <person name="Nordberg H.P."/>
            <person name="Cantor M.N."/>
            <person name="Hua S.X."/>
        </authorList>
    </citation>
    <scope>NUCLEOTIDE SEQUENCE [LARGE SCALE GENOMIC DNA]</scope>
    <source>
        <strain evidence="1 2">441</strain>
    </source>
</reference>
<accession>A0A0C9Z9X4</accession>
<evidence type="ECO:0000313" key="2">
    <source>
        <dbReference type="Proteomes" id="UP000054018"/>
    </source>
</evidence>
<name>A0A0C9Z9X4_9AGAM</name>
<dbReference type="HOGENOM" id="CLU_119662_0_0_1"/>
<keyword evidence="2" id="KW-1185">Reference proteome</keyword>
<reference evidence="2" key="2">
    <citation type="submission" date="2015-01" db="EMBL/GenBank/DDBJ databases">
        <title>Evolutionary Origins and Diversification of the Mycorrhizal Mutualists.</title>
        <authorList>
            <consortium name="DOE Joint Genome Institute"/>
            <consortium name="Mycorrhizal Genomics Consortium"/>
            <person name="Kohler A."/>
            <person name="Kuo A."/>
            <person name="Nagy L.G."/>
            <person name="Floudas D."/>
            <person name="Copeland A."/>
            <person name="Barry K.W."/>
            <person name="Cichocki N."/>
            <person name="Veneault-Fourrey C."/>
            <person name="LaButti K."/>
            <person name="Lindquist E.A."/>
            <person name="Lipzen A."/>
            <person name="Lundell T."/>
            <person name="Morin E."/>
            <person name="Murat C."/>
            <person name="Riley R."/>
            <person name="Ohm R."/>
            <person name="Sun H."/>
            <person name="Tunlid A."/>
            <person name="Henrissat B."/>
            <person name="Grigoriev I.V."/>
            <person name="Hibbett D.S."/>
            <person name="Martin F."/>
        </authorList>
    </citation>
    <scope>NUCLEOTIDE SEQUENCE [LARGE SCALE GENOMIC DNA]</scope>
    <source>
        <strain evidence="2">441</strain>
    </source>
</reference>
<evidence type="ECO:0000313" key="1">
    <source>
        <dbReference type="EMBL" id="KIK19282.1"/>
    </source>
</evidence>
<sequence length="124" mass="14443">MAVPTYLPHILYSTALTSVSIHLLWRRKAFEDDRARHDAQITILEDLAHQLRSGSSITDEEVDRLRKLVQVHQGTSEEAAGGVREHSISWKDVFWGKKTDDRSKADEWEQKDLEQLREEFTKRT</sequence>
<dbReference type="AlphaFoldDB" id="A0A0C9Z9X4"/>
<protein>
    <submittedName>
        <fullName evidence="1">Uncharacterized protein</fullName>
    </submittedName>
</protein>
<dbReference type="Proteomes" id="UP000054018">
    <property type="component" value="Unassembled WGS sequence"/>
</dbReference>
<dbReference type="OrthoDB" id="2596179at2759"/>